<proteinExistence type="predicted"/>
<keyword evidence="4" id="KW-1185">Reference proteome</keyword>
<evidence type="ECO:0000313" key="4">
    <source>
        <dbReference type="Proteomes" id="UP000309676"/>
    </source>
</evidence>
<evidence type="ECO:0000259" key="2">
    <source>
        <dbReference type="Pfam" id="PF07331"/>
    </source>
</evidence>
<feature type="transmembrane region" description="Helical" evidence="1">
    <location>
        <begin position="79"/>
        <end position="106"/>
    </location>
</feature>
<feature type="transmembrane region" description="Helical" evidence="1">
    <location>
        <begin position="40"/>
        <end position="58"/>
    </location>
</feature>
<sequence>MSKTFSRIVSIALFVLGAAFLMESGRISESAYGSNVGPNLFPMGLGILLMLLCVRLFYETFRYPKEEGEPSVKLDYKRFLMILGAALLYAMLLQPLGYLITTFAFLTFSFQVMEKGKLWKSLAIAAAFAFGVYFLFVGVLEGSLPGLPVWFR</sequence>
<evidence type="ECO:0000313" key="3">
    <source>
        <dbReference type="EMBL" id="TLS50312.1"/>
    </source>
</evidence>
<dbReference type="Pfam" id="PF07331">
    <property type="entry name" value="TctB"/>
    <property type="match status" value="1"/>
</dbReference>
<comment type="caution">
    <text evidence="3">The sequence shown here is derived from an EMBL/GenBank/DDBJ whole genome shotgun (WGS) entry which is preliminary data.</text>
</comment>
<organism evidence="3 4">
    <name type="scientific">Paenibacillus antri</name>
    <dbReference type="NCBI Taxonomy" id="2582848"/>
    <lineage>
        <taxon>Bacteria</taxon>
        <taxon>Bacillati</taxon>
        <taxon>Bacillota</taxon>
        <taxon>Bacilli</taxon>
        <taxon>Bacillales</taxon>
        <taxon>Paenibacillaceae</taxon>
        <taxon>Paenibacillus</taxon>
    </lineage>
</organism>
<dbReference type="OrthoDB" id="1683098at2"/>
<protein>
    <submittedName>
        <fullName evidence="3">Tripartite tricarboxylate transporter TctB family protein</fullName>
    </submittedName>
</protein>
<evidence type="ECO:0000256" key="1">
    <source>
        <dbReference type="SAM" id="Phobius"/>
    </source>
</evidence>
<dbReference type="Proteomes" id="UP000309676">
    <property type="component" value="Unassembled WGS sequence"/>
</dbReference>
<keyword evidence="1" id="KW-0472">Membrane</keyword>
<dbReference type="EMBL" id="VCIW01000015">
    <property type="protein sequence ID" value="TLS50312.1"/>
    <property type="molecule type" value="Genomic_DNA"/>
</dbReference>
<reference evidence="3 4" key="1">
    <citation type="submission" date="2019-05" db="EMBL/GenBank/DDBJ databases">
        <authorList>
            <person name="Narsing Rao M.P."/>
            <person name="Li W.J."/>
        </authorList>
    </citation>
    <scope>NUCLEOTIDE SEQUENCE [LARGE SCALE GENOMIC DNA]</scope>
    <source>
        <strain evidence="3 4">SYSU_K30003</strain>
    </source>
</reference>
<gene>
    <name evidence="3" type="ORF">FE782_19995</name>
</gene>
<name>A0A5R9G1U3_9BACL</name>
<accession>A0A5R9G1U3</accession>
<dbReference type="AlphaFoldDB" id="A0A5R9G1U3"/>
<keyword evidence="1" id="KW-1133">Transmembrane helix</keyword>
<dbReference type="InterPro" id="IPR009936">
    <property type="entry name" value="DUF1468"/>
</dbReference>
<keyword evidence="1" id="KW-0812">Transmembrane</keyword>
<dbReference type="RefSeq" id="WP_138196022.1">
    <property type="nucleotide sequence ID" value="NZ_VCIW01000015.1"/>
</dbReference>
<feature type="domain" description="DUF1468" evidence="2">
    <location>
        <begin position="8"/>
        <end position="145"/>
    </location>
</feature>
<feature type="transmembrane region" description="Helical" evidence="1">
    <location>
        <begin position="118"/>
        <end position="140"/>
    </location>
</feature>